<evidence type="ECO:0000313" key="1">
    <source>
        <dbReference type="EMBL" id="CAG8846017.1"/>
    </source>
</evidence>
<dbReference type="EMBL" id="CAJVQB010081806">
    <property type="protein sequence ID" value="CAG8846017.1"/>
    <property type="molecule type" value="Genomic_DNA"/>
</dbReference>
<name>A0ABN7X402_GIGMA</name>
<feature type="non-terminal residue" evidence="1">
    <location>
        <position position="1"/>
    </location>
</feature>
<feature type="non-terminal residue" evidence="1">
    <location>
        <position position="65"/>
    </location>
</feature>
<proteinExistence type="predicted"/>
<dbReference type="Proteomes" id="UP000789901">
    <property type="component" value="Unassembled WGS sequence"/>
</dbReference>
<reference evidence="1 2" key="1">
    <citation type="submission" date="2021-06" db="EMBL/GenBank/DDBJ databases">
        <authorList>
            <person name="Kallberg Y."/>
            <person name="Tangrot J."/>
            <person name="Rosling A."/>
        </authorList>
    </citation>
    <scope>NUCLEOTIDE SEQUENCE [LARGE SCALE GENOMIC DNA]</scope>
    <source>
        <strain evidence="1 2">120-4 pot B 10/14</strain>
    </source>
</reference>
<organism evidence="1 2">
    <name type="scientific">Gigaspora margarita</name>
    <dbReference type="NCBI Taxonomy" id="4874"/>
    <lineage>
        <taxon>Eukaryota</taxon>
        <taxon>Fungi</taxon>
        <taxon>Fungi incertae sedis</taxon>
        <taxon>Mucoromycota</taxon>
        <taxon>Glomeromycotina</taxon>
        <taxon>Glomeromycetes</taxon>
        <taxon>Diversisporales</taxon>
        <taxon>Gigasporaceae</taxon>
        <taxon>Gigaspora</taxon>
    </lineage>
</organism>
<evidence type="ECO:0000313" key="2">
    <source>
        <dbReference type="Proteomes" id="UP000789901"/>
    </source>
</evidence>
<keyword evidence="2" id="KW-1185">Reference proteome</keyword>
<accession>A0ABN7X402</accession>
<sequence>PASTNMDITDLPTKNTFFLILAEEILTSPNPWADPLANHQIHSELTQNNLTFSDTIETESNATIK</sequence>
<gene>
    <name evidence="1" type="ORF">GMARGA_LOCUS37954</name>
</gene>
<protein>
    <submittedName>
        <fullName evidence="1">1036_t:CDS:1</fullName>
    </submittedName>
</protein>
<comment type="caution">
    <text evidence="1">The sequence shown here is derived from an EMBL/GenBank/DDBJ whole genome shotgun (WGS) entry which is preliminary data.</text>
</comment>